<evidence type="ECO:0000313" key="2">
    <source>
        <dbReference type="EMBL" id="MEQ2240938.1"/>
    </source>
</evidence>
<feature type="compositionally biased region" description="Basic and acidic residues" evidence="1">
    <location>
        <begin position="543"/>
        <end position="553"/>
    </location>
</feature>
<feature type="compositionally biased region" description="Low complexity" evidence="1">
    <location>
        <begin position="155"/>
        <end position="166"/>
    </location>
</feature>
<evidence type="ECO:0000256" key="1">
    <source>
        <dbReference type="SAM" id="MobiDB-lite"/>
    </source>
</evidence>
<feature type="compositionally biased region" description="Basic and acidic residues" evidence="1">
    <location>
        <begin position="190"/>
        <end position="199"/>
    </location>
</feature>
<protein>
    <submittedName>
        <fullName evidence="2">Uncharacterized protein</fullName>
    </submittedName>
</protein>
<dbReference type="Proteomes" id="UP001482620">
    <property type="component" value="Unassembled WGS sequence"/>
</dbReference>
<dbReference type="EMBL" id="JAHRIQ010060000">
    <property type="protein sequence ID" value="MEQ2240938.1"/>
    <property type="molecule type" value="Genomic_DNA"/>
</dbReference>
<organism evidence="2 3">
    <name type="scientific">Ilyodon furcidens</name>
    <name type="common">goldbreast splitfin</name>
    <dbReference type="NCBI Taxonomy" id="33524"/>
    <lineage>
        <taxon>Eukaryota</taxon>
        <taxon>Metazoa</taxon>
        <taxon>Chordata</taxon>
        <taxon>Craniata</taxon>
        <taxon>Vertebrata</taxon>
        <taxon>Euteleostomi</taxon>
        <taxon>Actinopterygii</taxon>
        <taxon>Neopterygii</taxon>
        <taxon>Teleostei</taxon>
        <taxon>Neoteleostei</taxon>
        <taxon>Acanthomorphata</taxon>
        <taxon>Ovalentaria</taxon>
        <taxon>Atherinomorphae</taxon>
        <taxon>Cyprinodontiformes</taxon>
        <taxon>Goodeidae</taxon>
        <taxon>Ilyodon</taxon>
    </lineage>
</organism>
<feature type="compositionally biased region" description="Basic and acidic residues" evidence="1">
    <location>
        <begin position="392"/>
        <end position="410"/>
    </location>
</feature>
<sequence length="624" mass="68510">MIIFTGNGGRRLQSPSEQINKHKTQEQLPVKSTDEENKEVKVEAPASKPNVEQNMVPVKVSADVDRKDQIQPVVSATKNTEADNTTRDTKLQSPSEQINKHKTQEQLPVKSTDEENKEVKVEAPASKPNVEQNMVPVKVSADVDRKDQIQPVVSANQNTEAENTTTDKILQSPSEQINKHKTQEQLPVKSTDEENKEVQIETPTSKPNVEQNMVPVKVSADVDRKDQIQPVVSANQNIEAAEPPPANKAAEVKGKKTDTNPTNVDYQVSSDLQVKVSVTDTAEVPATPVVVLKPQEEALFRTPPANTSSLEDAGVKVSVQTTNGSSEKALLKEAQEEIVSNPLQFMVEELPENTSSPDEDVSFQTSVDSHIHLESLSKSPTQPGNETPAEDSYEKHPLEQDDKKTVKAEAEVETPNVDNATPSEEAPRVNSLQPITYTLPEPHAAEDVVIAVKYEVDPEEDAEEPVLKKNTEEIVVAEVQSANNAAVEQNVKPSLEDVVDPVDLNIEDALKPILAADSEDVLNGSDYRAIELTDAPDVKTAQKESVPKTEESQKFNQQKLDQQPIDTKVSEELQKPAEELKSSQVPKIYRGGRPACSYCNKIIDGNIKLILSEPSVVCHPECLK</sequence>
<evidence type="ECO:0000313" key="3">
    <source>
        <dbReference type="Proteomes" id="UP001482620"/>
    </source>
</evidence>
<feature type="region of interest" description="Disordered" evidence="1">
    <location>
        <begin position="1"/>
        <end position="213"/>
    </location>
</feature>
<feature type="compositionally biased region" description="Basic and acidic residues" evidence="1">
    <location>
        <begin position="32"/>
        <end position="42"/>
    </location>
</feature>
<comment type="caution">
    <text evidence="2">The sequence shown here is derived from an EMBL/GenBank/DDBJ whole genome shotgun (WGS) entry which is preliminary data.</text>
</comment>
<feature type="compositionally biased region" description="Basic and acidic residues" evidence="1">
    <location>
        <begin position="80"/>
        <end position="90"/>
    </location>
</feature>
<feature type="compositionally biased region" description="Polar residues" evidence="1">
    <location>
        <begin position="167"/>
        <end position="176"/>
    </location>
</feature>
<feature type="compositionally biased region" description="Basic and acidic residues" evidence="1">
    <location>
        <begin position="111"/>
        <end position="121"/>
    </location>
</feature>
<keyword evidence="3" id="KW-1185">Reference proteome</keyword>
<feature type="region of interest" description="Disordered" evidence="1">
    <location>
        <begin position="543"/>
        <end position="580"/>
    </location>
</feature>
<feature type="compositionally biased region" description="Polar residues" evidence="1">
    <location>
        <begin position="201"/>
        <end position="211"/>
    </location>
</feature>
<feature type="compositionally biased region" description="Polar residues" evidence="1">
    <location>
        <begin position="352"/>
        <end position="368"/>
    </location>
</feature>
<feature type="compositionally biased region" description="Polar residues" evidence="1">
    <location>
        <begin position="376"/>
        <end position="385"/>
    </location>
</feature>
<feature type="non-terminal residue" evidence="2">
    <location>
        <position position="624"/>
    </location>
</feature>
<feature type="compositionally biased region" description="Polar residues" evidence="1">
    <location>
        <begin position="554"/>
        <end position="565"/>
    </location>
</feature>
<feature type="region of interest" description="Disordered" evidence="1">
    <location>
        <begin position="234"/>
        <end position="266"/>
    </location>
</feature>
<feature type="region of interest" description="Disordered" evidence="1">
    <location>
        <begin position="344"/>
        <end position="430"/>
    </location>
</feature>
<name>A0ABV0UAS3_9TELE</name>
<accession>A0ABV0UAS3</accession>
<reference evidence="2 3" key="1">
    <citation type="submission" date="2021-06" db="EMBL/GenBank/DDBJ databases">
        <authorList>
            <person name="Palmer J.M."/>
        </authorList>
    </citation>
    <scope>NUCLEOTIDE SEQUENCE [LARGE SCALE GENOMIC DNA]</scope>
    <source>
        <strain evidence="3">if_2019</strain>
        <tissue evidence="2">Muscle</tissue>
    </source>
</reference>
<gene>
    <name evidence="2" type="ORF">ILYODFUR_020238</name>
</gene>
<feature type="compositionally biased region" description="Basic and acidic residues" evidence="1">
    <location>
        <begin position="568"/>
        <end position="580"/>
    </location>
</feature>
<proteinExistence type="predicted"/>